<dbReference type="AlphaFoldDB" id="A0A7M2WV62"/>
<evidence type="ECO:0000313" key="2">
    <source>
        <dbReference type="Proteomes" id="UP000593765"/>
    </source>
</evidence>
<dbReference type="KEGG" id="hbs:IPV69_25055"/>
<evidence type="ECO:0000313" key="1">
    <source>
        <dbReference type="EMBL" id="QOV89428.1"/>
    </source>
</evidence>
<dbReference type="Proteomes" id="UP000593765">
    <property type="component" value="Chromosome"/>
</dbReference>
<name>A0A7M2WV62_9BACT</name>
<organism evidence="1 2">
    <name type="scientific">Humisphaera borealis</name>
    <dbReference type="NCBI Taxonomy" id="2807512"/>
    <lineage>
        <taxon>Bacteria</taxon>
        <taxon>Pseudomonadati</taxon>
        <taxon>Planctomycetota</taxon>
        <taxon>Phycisphaerae</taxon>
        <taxon>Tepidisphaerales</taxon>
        <taxon>Tepidisphaeraceae</taxon>
        <taxon>Humisphaera</taxon>
    </lineage>
</organism>
<accession>A0A7M2WV62</accession>
<dbReference type="EMBL" id="CP063458">
    <property type="protein sequence ID" value="QOV89428.1"/>
    <property type="molecule type" value="Genomic_DNA"/>
</dbReference>
<sequence length="92" mass="10401">MVASHFEAEILRRVLRPDDGDLPAEAARELLKLGFTEQDHRRMEVLSTRSNEGTLTDVEREELDGYANVSHFIAFVHSKARLSLKRHGTNAA</sequence>
<protein>
    <submittedName>
        <fullName evidence="1">Uncharacterized protein</fullName>
    </submittedName>
</protein>
<keyword evidence="2" id="KW-1185">Reference proteome</keyword>
<gene>
    <name evidence="1" type="ORF">IPV69_25055</name>
</gene>
<dbReference type="RefSeq" id="WP_206292467.1">
    <property type="nucleotide sequence ID" value="NZ_CP063458.1"/>
</dbReference>
<proteinExistence type="predicted"/>
<reference evidence="1 2" key="1">
    <citation type="submission" date="2020-10" db="EMBL/GenBank/DDBJ databases">
        <title>Wide distribution of Phycisphaera-like planctomycetes from WD2101 soil group in peatlands and genome analysis of the first cultivated representative.</title>
        <authorList>
            <person name="Dedysh S.N."/>
            <person name="Beletsky A.V."/>
            <person name="Ivanova A."/>
            <person name="Kulichevskaya I.S."/>
            <person name="Suzina N.E."/>
            <person name="Philippov D.A."/>
            <person name="Rakitin A.L."/>
            <person name="Mardanov A.V."/>
            <person name="Ravin N.V."/>
        </authorList>
    </citation>
    <scope>NUCLEOTIDE SEQUENCE [LARGE SCALE GENOMIC DNA]</scope>
    <source>
        <strain evidence="1 2">M1803</strain>
    </source>
</reference>